<comment type="caution">
    <text evidence="1">The sequence shown here is derived from an EMBL/GenBank/DDBJ whole genome shotgun (WGS) entry which is preliminary data.</text>
</comment>
<accession>A0ACA9LYD7</accession>
<reference evidence="1" key="1">
    <citation type="submission" date="2021-06" db="EMBL/GenBank/DDBJ databases">
        <authorList>
            <person name="Kallberg Y."/>
            <person name="Tangrot J."/>
            <person name="Rosling A."/>
        </authorList>
    </citation>
    <scope>NUCLEOTIDE SEQUENCE</scope>
    <source>
        <strain evidence="1">AU212A</strain>
    </source>
</reference>
<protein>
    <submittedName>
        <fullName evidence="1">4737_t:CDS:1</fullName>
    </submittedName>
</protein>
<dbReference type="Proteomes" id="UP000789860">
    <property type="component" value="Unassembled WGS sequence"/>
</dbReference>
<evidence type="ECO:0000313" key="2">
    <source>
        <dbReference type="Proteomes" id="UP000789860"/>
    </source>
</evidence>
<keyword evidence="2" id="KW-1185">Reference proteome</keyword>
<organism evidence="1 2">
    <name type="scientific">Scutellospora calospora</name>
    <dbReference type="NCBI Taxonomy" id="85575"/>
    <lineage>
        <taxon>Eukaryota</taxon>
        <taxon>Fungi</taxon>
        <taxon>Fungi incertae sedis</taxon>
        <taxon>Mucoromycota</taxon>
        <taxon>Glomeromycotina</taxon>
        <taxon>Glomeromycetes</taxon>
        <taxon>Diversisporales</taxon>
        <taxon>Gigasporaceae</taxon>
        <taxon>Scutellospora</taxon>
    </lineage>
</organism>
<evidence type="ECO:0000313" key="1">
    <source>
        <dbReference type="EMBL" id="CAG8549355.1"/>
    </source>
</evidence>
<sequence>MQAEVQRSRFCVRPSEIDHSAHRYSQLPNLLKACFNQSTNNSDADTIITGVNSVSTVVIAKNKGMNEVGKIEKGDDGEPESSNRLRTVITVRKRTRWDRSTM</sequence>
<proteinExistence type="predicted"/>
<dbReference type="EMBL" id="CAJVPM010007837">
    <property type="protein sequence ID" value="CAG8549355.1"/>
    <property type="molecule type" value="Genomic_DNA"/>
</dbReference>
<name>A0ACA9LYD7_9GLOM</name>
<gene>
    <name evidence="1" type="ORF">SCALOS_LOCUS5122</name>
</gene>